<dbReference type="EMBL" id="VLXZ01000003">
    <property type="protein sequence ID" value="TSB47257.1"/>
    <property type="molecule type" value="Genomic_DNA"/>
</dbReference>
<dbReference type="OrthoDB" id="2365314at2"/>
<evidence type="ECO:0000256" key="2">
    <source>
        <dbReference type="ARBA" id="ARBA00022692"/>
    </source>
</evidence>
<evidence type="ECO:0000313" key="7">
    <source>
        <dbReference type="Proteomes" id="UP000318521"/>
    </source>
</evidence>
<keyword evidence="7" id="KW-1185">Reference proteome</keyword>
<name>A0A554A0P0_9BACI</name>
<dbReference type="Proteomes" id="UP000318521">
    <property type="component" value="Unassembled WGS sequence"/>
</dbReference>
<gene>
    <name evidence="6" type="ORF">FN960_05820</name>
</gene>
<feature type="transmembrane region" description="Helical" evidence="5">
    <location>
        <begin position="59"/>
        <end position="79"/>
    </location>
</feature>
<proteinExistence type="predicted"/>
<sequence length="138" mass="15893">MLSFSIIRTEDKNKEVLHLLTQYHLIAITVTLLLFGIVYKLYVNKKRKQAIILHQFMRVSFLFVLATGILLVPMMPFSLMRGAKLILGMVSMGIMEIFLMHLNKGDLTKFTTISMITIISLTILIGLFLPLGIYLRFW</sequence>
<evidence type="ECO:0000256" key="3">
    <source>
        <dbReference type="ARBA" id="ARBA00022989"/>
    </source>
</evidence>
<reference evidence="6 7" key="1">
    <citation type="submission" date="2019-07" db="EMBL/GenBank/DDBJ databases">
        <authorList>
            <person name="Park Y.J."/>
            <person name="Jeong S.E."/>
            <person name="Jung H.S."/>
        </authorList>
    </citation>
    <scope>NUCLEOTIDE SEQUENCE [LARGE SCALE GENOMIC DNA]</scope>
    <source>
        <strain evidence="7">P16(2019)</strain>
    </source>
</reference>
<organism evidence="6 7">
    <name type="scientific">Alkalicoccobacillus porphyridii</name>
    <dbReference type="NCBI Taxonomy" id="2597270"/>
    <lineage>
        <taxon>Bacteria</taxon>
        <taxon>Bacillati</taxon>
        <taxon>Bacillota</taxon>
        <taxon>Bacilli</taxon>
        <taxon>Bacillales</taxon>
        <taxon>Bacillaceae</taxon>
        <taxon>Alkalicoccobacillus</taxon>
    </lineage>
</organism>
<comment type="caution">
    <text evidence="6">The sequence shown here is derived from an EMBL/GenBank/DDBJ whole genome shotgun (WGS) entry which is preliminary data.</text>
</comment>
<dbReference type="InterPro" id="IPR010899">
    <property type="entry name" value="UPF0344"/>
</dbReference>
<dbReference type="Pfam" id="PF07457">
    <property type="entry name" value="DUF1516"/>
    <property type="match status" value="1"/>
</dbReference>
<protein>
    <submittedName>
        <fullName evidence="6">DUF1516 family protein</fullName>
    </submittedName>
</protein>
<dbReference type="AlphaFoldDB" id="A0A554A0P0"/>
<accession>A0A554A0P0</accession>
<keyword evidence="3 5" id="KW-1133">Transmembrane helix</keyword>
<feature type="transmembrane region" description="Helical" evidence="5">
    <location>
        <begin position="20"/>
        <end position="39"/>
    </location>
</feature>
<feature type="transmembrane region" description="Helical" evidence="5">
    <location>
        <begin position="115"/>
        <end position="135"/>
    </location>
</feature>
<evidence type="ECO:0000256" key="1">
    <source>
        <dbReference type="ARBA" id="ARBA00022475"/>
    </source>
</evidence>
<keyword evidence="4 5" id="KW-0472">Membrane</keyword>
<keyword evidence="1" id="KW-1003">Cell membrane</keyword>
<evidence type="ECO:0000256" key="4">
    <source>
        <dbReference type="ARBA" id="ARBA00023136"/>
    </source>
</evidence>
<evidence type="ECO:0000313" key="6">
    <source>
        <dbReference type="EMBL" id="TSB47257.1"/>
    </source>
</evidence>
<keyword evidence="2 5" id="KW-0812">Transmembrane</keyword>
<evidence type="ECO:0000256" key="5">
    <source>
        <dbReference type="SAM" id="Phobius"/>
    </source>
</evidence>